<keyword evidence="6" id="KW-0238">DNA-binding</keyword>
<dbReference type="Ensembl" id="ENSOGAT00000005538.2">
    <property type="protein sequence ID" value="ENSOGAP00000004949.2"/>
    <property type="gene ID" value="ENSOGAG00000005534.2"/>
</dbReference>
<evidence type="ECO:0000313" key="12">
    <source>
        <dbReference type="Ensembl" id="ENSOGAP00000004949.2"/>
    </source>
</evidence>
<dbReference type="OMA" id="KMYLQVK"/>
<dbReference type="Proteomes" id="UP000005225">
    <property type="component" value="Unassembled WGS sequence"/>
</dbReference>
<reference evidence="13" key="1">
    <citation type="submission" date="2011-03" db="EMBL/GenBank/DDBJ databases">
        <title>Version 3 of the genome sequence of Otolemur garnettii (Bushbaby).</title>
        <authorList>
            <consortium name="The Broad Institute Genome Sequencing Platform"/>
            <person name="Di Palma F."/>
            <person name="Johnson J."/>
            <person name="Lander E.S."/>
            <person name="Lindblad-Toh K."/>
            <person name="Jaffe D.B."/>
            <person name="Gnerre S."/>
            <person name="MacCallum I."/>
            <person name="Przybylski D."/>
            <person name="Ribeiro F.J."/>
            <person name="Burton J.N."/>
            <person name="Walker B.J."/>
            <person name="Sharpe T."/>
            <person name="Hall G."/>
        </authorList>
    </citation>
    <scope>NUCLEOTIDE SEQUENCE [LARGE SCALE GENOMIC DNA]</scope>
</reference>
<evidence type="ECO:0000256" key="6">
    <source>
        <dbReference type="ARBA" id="ARBA00023125"/>
    </source>
</evidence>
<reference evidence="12" key="3">
    <citation type="submission" date="2025-09" db="UniProtKB">
        <authorList>
            <consortium name="Ensembl"/>
        </authorList>
    </citation>
    <scope>IDENTIFICATION</scope>
</reference>
<dbReference type="AlphaFoldDB" id="H0WS97"/>
<dbReference type="GeneTree" id="ENSGT00940000162212"/>
<dbReference type="PANTHER" id="PTHR46386">
    <property type="entry name" value="NUCLEAR BODY PROTEIN SP140"/>
    <property type="match status" value="1"/>
</dbReference>
<dbReference type="InterPro" id="IPR001487">
    <property type="entry name" value="Bromodomain"/>
</dbReference>
<evidence type="ECO:0000259" key="11">
    <source>
        <dbReference type="PROSITE" id="PS50864"/>
    </source>
</evidence>
<dbReference type="InterPro" id="IPR010919">
    <property type="entry name" value="SAND-like_dom_sf"/>
</dbReference>
<dbReference type="SUPFAM" id="SSF57903">
    <property type="entry name" value="FYVE/PHD zinc finger"/>
    <property type="match status" value="1"/>
</dbReference>
<dbReference type="InterPro" id="IPR001965">
    <property type="entry name" value="Znf_PHD"/>
</dbReference>
<evidence type="ECO:0000313" key="13">
    <source>
        <dbReference type="Proteomes" id="UP000005225"/>
    </source>
</evidence>
<evidence type="ECO:0000256" key="3">
    <source>
        <dbReference type="ARBA" id="ARBA00022771"/>
    </source>
</evidence>
<dbReference type="InterPro" id="IPR036427">
    <property type="entry name" value="Bromodomain-like_sf"/>
</dbReference>
<dbReference type="GO" id="GO:0031981">
    <property type="term" value="C:nuclear lumen"/>
    <property type="evidence" value="ECO:0007669"/>
    <property type="project" value="UniProtKB-ARBA"/>
</dbReference>
<dbReference type="InterPro" id="IPR043563">
    <property type="entry name" value="Sp110/Sp140/Sp140L-like"/>
</dbReference>
<dbReference type="Pfam" id="PF00628">
    <property type="entry name" value="PHD"/>
    <property type="match status" value="1"/>
</dbReference>
<reference evidence="12" key="2">
    <citation type="submission" date="2025-08" db="UniProtKB">
        <authorList>
            <consortium name="Ensembl"/>
        </authorList>
    </citation>
    <scope>IDENTIFICATION</scope>
</reference>
<dbReference type="PROSITE" id="PS50864">
    <property type="entry name" value="SAND"/>
    <property type="match status" value="1"/>
</dbReference>
<dbReference type="Pfam" id="PF01342">
    <property type="entry name" value="SAND"/>
    <property type="match status" value="1"/>
</dbReference>
<dbReference type="InterPro" id="IPR019786">
    <property type="entry name" value="Zinc_finger_PHD-type_CS"/>
</dbReference>
<dbReference type="PROSITE" id="PS50016">
    <property type="entry name" value="ZF_PHD_2"/>
    <property type="match status" value="1"/>
</dbReference>
<dbReference type="SMART" id="SM00249">
    <property type="entry name" value="PHD"/>
    <property type="match status" value="1"/>
</dbReference>
<keyword evidence="5 7" id="KW-0103">Bromodomain</keyword>
<dbReference type="FunFam" id="1.20.920.10:FF:000028">
    <property type="entry name" value="Nuclear autoantigen Sp-100"/>
    <property type="match status" value="1"/>
</dbReference>
<proteinExistence type="predicted"/>
<sequence>NLYKEKLKQGSSEKCIQSEDGRWFTPREFEVEGGCAKFKNWKQSIRCGGYPLKHLIERRILKSHNNTIADPYQKNSNICKVCRKWGKLFCCDTCTRSFHKNCHIPPVEPERDPWSCIFCEMKAIQERCPESPPRHQESEVLMRQMLSEEQLKCEFVLLKVYCDAKSLSFESEPYHQRGRSQGPEKPMWLNKVKETLNEKMYLQVKGFVEDMRLIFQNHKVFYRDKKSIRLGLQVENTFEKNFKKIFAIQGTSSFKTFVLFV</sequence>
<dbReference type="Pfam" id="PF00439">
    <property type="entry name" value="Bromodomain"/>
    <property type="match status" value="1"/>
</dbReference>
<dbReference type="InterPro" id="IPR011011">
    <property type="entry name" value="Znf_FYVE_PHD"/>
</dbReference>
<dbReference type="SUPFAM" id="SSF47370">
    <property type="entry name" value="Bromodomain"/>
    <property type="match status" value="1"/>
</dbReference>
<organism evidence="12 13">
    <name type="scientific">Otolemur garnettii</name>
    <name type="common">Small-eared galago</name>
    <name type="synonym">Garnett's greater bushbaby</name>
    <dbReference type="NCBI Taxonomy" id="30611"/>
    <lineage>
        <taxon>Eukaryota</taxon>
        <taxon>Metazoa</taxon>
        <taxon>Chordata</taxon>
        <taxon>Craniata</taxon>
        <taxon>Vertebrata</taxon>
        <taxon>Euteleostomi</taxon>
        <taxon>Mammalia</taxon>
        <taxon>Eutheria</taxon>
        <taxon>Euarchontoglires</taxon>
        <taxon>Primates</taxon>
        <taxon>Strepsirrhini</taxon>
        <taxon>Lorisiformes</taxon>
        <taxon>Galagidae</taxon>
        <taxon>Otolemur</taxon>
    </lineage>
</organism>
<feature type="domain" description="PHD-type" evidence="10">
    <location>
        <begin position="76"/>
        <end position="122"/>
    </location>
</feature>
<evidence type="ECO:0000256" key="4">
    <source>
        <dbReference type="ARBA" id="ARBA00022833"/>
    </source>
</evidence>
<keyword evidence="2" id="KW-0479">Metal-binding</keyword>
<keyword evidence="3 8" id="KW-0863">Zinc-finger</keyword>
<dbReference type="STRING" id="30611.ENSOGAP00000004949"/>
<evidence type="ECO:0000256" key="8">
    <source>
        <dbReference type="PROSITE-ProRule" id="PRU00146"/>
    </source>
</evidence>
<evidence type="ECO:0000256" key="1">
    <source>
        <dbReference type="ARBA" id="ARBA00022553"/>
    </source>
</evidence>
<dbReference type="InterPro" id="IPR013083">
    <property type="entry name" value="Znf_RING/FYVE/PHD"/>
</dbReference>
<dbReference type="PROSITE" id="PS01359">
    <property type="entry name" value="ZF_PHD_1"/>
    <property type="match status" value="1"/>
</dbReference>
<dbReference type="FunFam" id="3.30.40.10:FF:000294">
    <property type="entry name" value="Nuclear autoantigen Sp-100"/>
    <property type="match status" value="1"/>
</dbReference>
<dbReference type="GO" id="GO:0000981">
    <property type="term" value="F:DNA-binding transcription factor activity, RNA polymerase II-specific"/>
    <property type="evidence" value="ECO:0007669"/>
    <property type="project" value="TreeGrafter"/>
</dbReference>
<dbReference type="SUPFAM" id="SSF63763">
    <property type="entry name" value="SAND domain-like"/>
    <property type="match status" value="1"/>
</dbReference>
<keyword evidence="1" id="KW-0597">Phosphoprotein</keyword>
<evidence type="ECO:0000256" key="7">
    <source>
        <dbReference type="PROSITE-ProRule" id="PRU00035"/>
    </source>
</evidence>
<dbReference type="PROSITE" id="PS50014">
    <property type="entry name" value="BROMODOMAIN_2"/>
    <property type="match status" value="1"/>
</dbReference>
<dbReference type="Gene3D" id="1.20.920.10">
    <property type="entry name" value="Bromodomain-like"/>
    <property type="match status" value="1"/>
</dbReference>
<dbReference type="InterPro" id="IPR019787">
    <property type="entry name" value="Znf_PHD-finger"/>
</dbReference>
<dbReference type="EMBL" id="AAQR03030275">
    <property type="status" value="NOT_ANNOTATED_CDS"/>
    <property type="molecule type" value="Genomic_DNA"/>
</dbReference>
<evidence type="ECO:0008006" key="14">
    <source>
        <dbReference type="Google" id="ProtNLM"/>
    </source>
</evidence>
<dbReference type="SMART" id="SM00258">
    <property type="entry name" value="SAND"/>
    <property type="match status" value="1"/>
</dbReference>
<dbReference type="Gene3D" id="3.30.40.10">
    <property type="entry name" value="Zinc/RING finger domain, C3HC4 (zinc finger)"/>
    <property type="match status" value="1"/>
</dbReference>
<dbReference type="GO" id="GO:0008270">
    <property type="term" value="F:zinc ion binding"/>
    <property type="evidence" value="ECO:0007669"/>
    <property type="project" value="UniProtKB-KW"/>
</dbReference>
<dbReference type="GO" id="GO:0003677">
    <property type="term" value="F:DNA binding"/>
    <property type="evidence" value="ECO:0007669"/>
    <property type="project" value="UniProtKB-KW"/>
</dbReference>
<dbReference type="InParanoid" id="H0WS97"/>
<evidence type="ECO:0000256" key="5">
    <source>
        <dbReference type="ARBA" id="ARBA00023117"/>
    </source>
</evidence>
<feature type="domain" description="Bromo" evidence="9">
    <location>
        <begin position="184"/>
        <end position="229"/>
    </location>
</feature>
<name>H0WS97_OTOGA</name>
<keyword evidence="13" id="KW-1185">Reference proteome</keyword>
<dbReference type="InterPro" id="IPR000770">
    <property type="entry name" value="SAND_dom"/>
</dbReference>
<accession>H0WS97</accession>
<dbReference type="SMART" id="SM00297">
    <property type="entry name" value="BROMO"/>
    <property type="match status" value="1"/>
</dbReference>
<dbReference type="CDD" id="cd15626">
    <property type="entry name" value="PHD_SP110_140"/>
    <property type="match status" value="1"/>
</dbReference>
<dbReference type="Gene3D" id="3.10.390.10">
    <property type="entry name" value="SAND domain-like"/>
    <property type="match status" value="1"/>
</dbReference>
<keyword evidence="4" id="KW-0862">Zinc</keyword>
<evidence type="ECO:0000259" key="10">
    <source>
        <dbReference type="PROSITE" id="PS50016"/>
    </source>
</evidence>
<feature type="domain" description="SAND" evidence="11">
    <location>
        <begin position="1"/>
        <end position="62"/>
    </location>
</feature>
<evidence type="ECO:0000259" key="9">
    <source>
        <dbReference type="PROSITE" id="PS50014"/>
    </source>
</evidence>
<dbReference type="eggNOG" id="KOG2177">
    <property type="taxonomic scope" value="Eukaryota"/>
</dbReference>
<dbReference type="HOGENOM" id="CLU_074732_0_0_1"/>
<dbReference type="PANTHER" id="PTHR46386:SF1">
    <property type="entry name" value="NUCLEAR BODY PROTEIN SP140-LIKE PROTEIN"/>
    <property type="match status" value="1"/>
</dbReference>
<evidence type="ECO:0000256" key="2">
    <source>
        <dbReference type="ARBA" id="ARBA00022723"/>
    </source>
</evidence>
<protein>
    <recommendedName>
        <fullName evidence="14">SP100 nuclear antigen</fullName>
    </recommendedName>
</protein>